<protein>
    <submittedName>
        <fullName evidence="3">Uncharacterized protein</fullName>
    </submittedName>
</protein>
<name>A0A6A4FL87_9STRA</name>
<evidence type="ECO:0000313" key="6">
    <source>
        <dbReference type="Proteomes" id="UP000435112"/>
    </source>
</evidence>
<organism evidence="3 5">
    <name type="scientific">Phytophthora rubi</name>
    <dbReference type="NCBI Taxonomy" id="129364"/>
    <lineage>
        <taxon>Eukaryota</taxon>
        <taxon>Sar</taxon>
        <taxon>Stramenopiles</taxon>
        <taxon>Oomycota</taxon>
        <taxon>Peronosporomycetes</taxon>
        <taxon>Peronosporales</taxon>
        <taxon>Peronosporaceae</taxon>
        <taxon>Phytophthora</taxon>
    </lineage>
</organism>
<dbReference type="EMBL" id="QXFV01000685">
    <property type="protein sequence ID" value="KAE9030567.1"/>
    <property type="molecule type" value="Genomic_DNA"/>
</dbReference>
<dbReference type="AlphaFoldDB" id="A0A6A4FL87"/>
<sequence>MQIAVPCEFYMKSAGELANRTMLFKNMSMSIVALTTVPGLAMSDECENSSYGFLLADENVSGRLSGSSRDS</sequence>
<evidence type="ECO:0000313" key="4">
    <source>
        <dbReference type="Proteomes" id="UP000429607"/>
    </source>
</evidence>
<dbReference type="Proteomes" id="UP000434957">
    <property type="component" value="Unassembled WGS sequence"/>
</dbReference>
<evidence type="ECO:0000313" key="1">
    <source>
        <dbReference type="EMBL" id="KAE9024995.1"/>
    </source>
</evidence>
<dbReference type="Proteomes" id="UP000435112">
    <property type="component" value="Unassembled WGS sequence"/>
</dbReference>
<dbReference type="EMBL" id="QXFU01000672">
    <property type="protein sequence ID" value="KAE9024995.1"/>
    <property type="molecule type" value="Genomic_DNA"/>
</dbReference>
<keyword evidence="5" id="KW-1185">Reference proteome</keyword>
<dbReference type="Proteomes" id="UP000429607">
    <property type="component" value="Unassembled WGS sequence"/>
</dbReference>
<gene>
    <name evidence="2" type="ORF">PR001_g11222</name>
    <name evidence="1" type="ORF">PR002_g11308</name>
    <name evidence="3" type="ORF">PR003_g10067</name>
</gene>
<accession>A0A6A4FL87</accession>
<dbReference type="EMBL" id="QXFT01000539">
    <property type="protein sequence ID" value="KAE9341288.1"/>
    <property type="molecule type" value="Genomic_DNA"/>
</dbReference>
<comment type="caution">
    <text evidence="3">The sequence shown here is derived from an EMBL/GenBank/DDBJ whole genome shotgun (WGS) entry which is preliminary data.</text>
</comment>
<evidence type="ECO:0000313" key="3">
    <source>
        <dbReference type="EMBL" id="KAE9341288.1"/>
    </source>
</evidence>
<evidence type="ECO:0000313" key="2">
    <source>
        <dbReference type="EMBL" id="KAE9030567.1"/>
    </source>
</evidence>
<evidence type="ECO:0000313" key="5">
    <source>
        <dbReference type="Proteomes" id="UP000434957"/>
    </source>
</evidence>
<reference evidence="3 5" key="1">
    <citation type="submission" date="2018-08" db="EMBL/GenBank/DDBJ databases">
        <title>Genomic investigation of the strawberry pathogen Phytophthora fragariae indicates pathogenicity is determined by transcriptional variation in three key races.</title>
        <authorList>
            <person name="Adams T.M."/>
            <person name="Armitage A.D."/>
            <person name="Sobczyk M.K."/>
            <person name="Bates H.J."/>
            <person name="Dunwell J.M."/>
            <person name="Nellist C.F."/>
            <person name="Harrison R.J."/>
        </authorList>
    </citation>
    <scope>NUCLEOTIDE SEQUENCE [LARGE SCALE GENOMIC DNA]</scope>
    <source>
        <strain evidence="2 4">SCRP249</strain>
        <strain evidence="1 6">SCRP324</strain>
        <strain evidence="3 5">SCRP333</strain>
    </source>
</reference>
<proteinExistence type="predicted"/>